<proteinExistence type="predicted"/>
<dbReference type="EMBL" id="JAMZNK010000005">
    <property type="protein sequence ID" value="MDA6068947.1"/>
    <property type="molecule type" value="Genomic_DNA"/>
</dbReference>
<reference evidence="1 2" key="1">
    <citation type="journal article" date="2023" name="Chemosphere">
        <title>Whole genome analysis of Flavobacterium aziz-sancarii sp. nov., isolated from Ardley Island (Antarctica), revealed a rich resistome and bioremediation potential.</title>
        <authorList>
            <person name="Otur C."/>
            <person name="Okay S."/>
            <person name="Kurt-Kizildogan A."/>
        </authorList>
    </citation>
    <scope>NUCLEOTIDE SEQUENCE [LARGE SCALE GENOMIC DNA]</scope>
    <source>
        <strain evidence="1 2">AC</strain>
    </source>
</reference>
<accession>A0ABT4W8S4</accession>
<evidence type="ECO:0000313" key="1">
    <source>
        <dbReference type="EMBL" id="MDA6068947.1"/>
    </source>
</evidence>
<evidence type="ECO:0000313" key="2">
    <source>
        <dbReference type="Proteomes" id="UP001212170"/>
    </source>
</evidence>
<sequence>MEHLLQREFDVNETHKVLQSPINIYWCWGVASYGHIEHKGLLLKVNGFLHKDYLLISLGWDDTYIVSLLDSKLQVVGEPKTGIYFDMLQYTVDKLIETK</sequence>
<name>A0ABT4W8S4_9FLAO</name>
<comment type="caution">
    <text evidence="1">The sequence shown here is derived from an EMBL/GenBank/DDBJ whole genome shotgun (WGS) entry which is preliminary data.</text>
</comment>
<gene>
    <name evidence="1" type="ORF">NJT12_04860</name>
</gene>
<dbReference type="Proteomes" id="UP001212170">
    <property type="component" value="Unassembled WGS sequence"/>
</dbReference>
<protein>
    <submittedName>
        <fullName evidence="1">Uncharacterized protein</fullName>
    </submittedName>
</protein>
<keyword evidence="2" id="KW-1185">Reference proteome</keyword>
<dbReference type="RefSeq" id="WP_271334780.1">
    <property type="nucleotide sequence ID" value="NZ_JAMZNK010000005.1"/>
</dbReference>
<organism evidence="1 2">
    <name type="scientific">Flavobacterium azizsancarii</name>
    <dbReference type="NCBI Taxonomy" id="2961580"/>
    <lineage>
        <taxon>Bacteria</taxon>
        <taxon>Pseudomonadati</taxon>
        <taxon>Bacteroidota</taxon>
        <taxon>Flavobacteriia</taxon>
        <taxon>Flavobacteriales</taxon>
        <taxon>Flavobacteriaceae</taxon>
        <taxon>Flavobacterium</taxon>
    </lineage>
</organism>